<gene>
    <name evidence="4" type="ORF">ENV79_00890</name>
</gene>
<dbReference type="SFLD" id="SFLDS00029">
    <property type="entry name" value="Radical_SAM"/>
    <property type="match status" value="1"/>
</dbReference>
<dbReference type="GO" id="GO:0003824">
    <property type="term" value="F:catalytic activity"/>
    <property type="evidence" value="ECO:0007669"/>
    <property type="project" value="InterPro"/>
</dbReference>
<keyword evidence="1" id="KW-0479">Metal-binding</keyword>
<dbReference type="Gene3D" id="3.80.30.30">
    <property type="match status" value="1"/>
</dbReference>
<accession>A0A7V6CMH8</accession>
<reference evidence="4" key="1">
    <citation type="journal article" date="2020" name="mSystems">
        <title>Genome- and Community-Level Interaction Insights into Carbon Utilization and Element Cycling Functions of Hydrothermarchaeota in Hydrothermal Sediment.</title>
        <authorList>
            <person name="Zhou Z."/>
            <person name="Liu Y."/>
            <person name="Xu W."/>
            <person name="Pan J."/>
            <person name="Luo Z.H."/>
            <person name="Li M."/>
        </authorList>
    </citation>
    <scope>NUCLEOTIDE SEQUENCE [LARGE SCALE GENOMIC DNA]</scope>
    <source>
        <strain evidence="4">SpSt-791</strain>
    </source>
</reference>
<evidence type="ECO:0008006" key="5">
    <source>
        <dbReference type="Google" id="ProtNLM"/>
    </source>
</evidence>
<evidence type="ECO:0000313" key="4">
    <source>
        <dbReference type="EMBL" id="HHR48191.1"/>
    </source>
</evidence>
<dbReference type="PANTHER" id="PTHR43432">
    <property type="entry name" value="SLR0285 PROTEIN"/>
    <property type="match status" value="1"/>
</dbReference>
<dbReference type="AlphaFoldDB" id="A0A7V6CMH8"/>
<keyword evidence="2" id="KW-0408">Iron</keyword>
<dbReference type="SFLD" id="SFLDG01084">
    <property type="entry name" value="Uncharacterised_Radical_SAM_Su"/>
    <property type="match status" value="1"/>
</dbReference>
<dbReference type="GO" id="GO:0046872">
    <property type="term" value="F:metal ion binding"/>
    <property type="evidence" value="ECO:0007669"/>
    <property type="project" value="UniProtKB-KW"/>
</dbReference>
<protein>
    <recommendedName>
        <fullName evidence="5">Radical SAM protein</fullName>
    </recommendedName>
</protein>
<organism evidence="4">
    <name type="scientific">candidate division WOR-3 bacterium</name>
    <dbReference type="NCBI Taxonomy" id="2052148"/>
    <lineage>
        <taxon>Bacteria</taxon>
        <taxon>Bacteria division WOR-3</taxon>
    </lineage>
</organism>
<evidence type="ECO:0000256" key="1">
    <source>
        <dbReference type="ARBA" id="ARBA00022723"/>
    </source>
</evidence>
<name>A0A7V6CMH8_UNCW3</name>
<dbReference type="GO" id="GO:0051536">
    <property type="term" value="F:iron-sulfur cluster binding"/>
    <property type="evidence" value="ECO:0007669"/>
    <property type="project" value="UniProtKB-KW"/>
</dbReference>
<dbReference type="InterPro" id="IPR007197">
    <property type="entry name" value="rSAM"/>
</dbReference>
<evidence type="ECO:0000256" key="3">
    <source>
        <dbReference type="ARBA" id="ARBA00023014"/>
    </source>
</evidence>
<proteinExistence type="predicted"/>
<dbReference type="PANTHER" id="PTHR43432:SF4">
    <property type="entry name" value="RADICAL SAM CORE DOMAIN-CONTAINING PROTEIN"/>
    <property type="match status" value="1"/>
</dbReference>
<comment type="caution">
    <text evidence="4">The sequence shown here is derived from an EMBL/GenBank/DDBJ whole genome shotgun (WGS) entry which is preliminary data.</text>
</comment>
<keyword evidence="3" id="KW-0411">Iron-sulfur</keyword>
<sequence length="365" mass="42379">MELLESELKGRVIHDFPYPLKNRKCPHAALISLTNSGGCWYRCPMCYARAYRWSIPDKIIVYKNLVSKLLSEIEELKIAFPFYLSQITDPLQPVKEVRALTEQIVKILMAKKLSFKIVTKSADGVNQLIKENKELLKYPYWFLAMTVEAPPEKQIITSPWASPIKERIAIIKKLTEKGVEVVARTDPTILGLIDKEDLAWLVDKLKTAGVKHIIASCGYYNKISMENLINRIKNSIFKERAKKVMDYYQYHPNWEKKKFLAPLKIRIEFHTTFKKLCEKNGLTYAVCQELPKEYDSPQLPSCEGSKRNFVHLKIGKEFIPIDCFGDCLRSCPNLKNPPCKMPIFQKEYPYKLKRIFTDSWSLALF</sequence>
<evidence type="ECO:0000256" key="2">
    <source>
        <dbReference type="ARBA" id="ARBA00023004"/>
    </source>
</evidence>
<dbReference type="EMBL" id="DTHS01000009">
    <property type="protein sequence ID" value="HHR48191.1"/>
    <property type="molecule type" value="Genomic_DNA"/>
</dbReference>
<dbReference type="InterPro" id="IPR040086">
    <property type="entry name" value="MJ0683-like"/>
</dbReference>